<dbReference type="AlphaFoldDB" id="A0A653DVD7"/>
<name>A0A653DVD7_CALMS</name>
<evidence type="ECO:0000313" key="2">
    <source>
        <dbReference type="EMBL" id="VEN63455.1"/>
    </source>
</evidence>
<keyword evidence="1" id="KW-0812">Transmembrane</keyword>
<gene>
    <name evidence="2" type="ORF">CALMAC_LOCUS20270</name>
</gene>
<dbReference type="OrthoDB" id="6344485at2759"/>
<keyword evidence="1" id="KW-1133">Transmembrane helix</keyword>
<dbReference type="Proteomes" id="UP000410492">
    <property type="component" value="Unassembled WGS sequence"/>
</dbReference>
<feature type="transmembrane region" description="Helical" evidence="1">
    <location>
        <begin position="25"/>
        <end position="44"/>
    </location>
</feature>
<keyword evidence="1" id="KW-0472">Membrane</keyword>
<evidence type="ECO:0000256" key="1">
    <source>
        <dbReference type="SAM" id="Phobius"/>
    </source>
</evidence>
<evidence type="ECO:0000313" key="3">
    <source>
        <dbReference type="Proteomes" id="UP000410492"/>
    </source>
</evidence>
<proteinExistence type="predicted"/>
<sequence>MFNPIEDFAYLLNNVILGETTIEDVILLVGTLVAFIALILWCCFPVPQKDTLMASQIPNKRSSKYEEKYNQLMTDYDISGT</sequence>
<protein>
    <submittedName>
        <fullName evidence="2">Uncharacterized protein</fullName>
    </submittedName>
</protein>
<organism evidence="2 3">
    <name type="scientific">Callosobruchus maculatus</name>
    <name type="common">Southern cowpea weevil</name>
    <name type="synonym">Pulse bruchid</name>
    <dbReference type="NCBI Taxonomy" id="64391"/>
    <lineage>
        <taxon>Eukaryota</taxon>
        <taxon>Metazoa</taxon>
        <taxon>Ecdysozoa</taxon>
        <taxon>Arthropoda</taxon>
        <taxon>Hexapoda</taxon>
        <taxon>Insecta</taxon>
        <taxon>Pterygota</taxon>
        <taxon>Neoptera</taxon>
        <taxon>Endopterygota</taxon>
        <taxon>Coleoptera</taxon>
        <taxon>Polyphaga</taxon>
        <taxon>Cucujiformia</taxon>
        <taxon>Chrysomeloidea</taxon>
        <taxon>Chrysomelidae</taxon>
        <taxon>Bruchinae</taxon>
        <taxon>Bruchini</taxon>
        <taxon>Callosobruchus</taxon>
    </lineage>
</organism>
<keyword evidence="3" id="KW-1185">Reference proteome</keyword>
<reference evidence="2 3" key="1">
    <citation type="submission" date="2019-01" db="EMBL/GenBank/DDBJ databases">
        <authorList>
            <person name="Sayadi A."/>
        </authorList>
    </citation>
    <scope>NUCLEOTIDE SEQUENCE [LARGE SCALE GENOMIC DNA]</scope>
</reference>
<dbReference type="EMBL" id="CAACVG010014642">
    <property type="protein sequence ID" value="VEN63455.1"/>
    <property type="molecule type" value="Genomic_DNA"/>
</dbReference>
<accession>A0A653DVD7</accession>